<sequence length="24" mass="2732">MVDPPISLILFSLIDRILSFAFHS</sequence>
<comment type="caution">
    <text evidence="1">The sequence shown here is derived from an EMBL/GenBank/DDBJ whole genome shotgun (WGS) entry which is preliminary data.</text>
</comment>
<protein>
    <submittedName>
        <fullName evidence="1">Uncharacterized protein</fullName>
    </submittedName>
</protein>
<organism evidence="1 2">
    <name type="scientific">Corchorus capsularis</name>
    <name type="common">Jute</name>
    <dbReference type="NCBI Taxonomy" id="210143"/>
    <lineage>
        <taxon>Eukaryota</taxon>
        <taxon>Viridiplantae</taxon>
        <taxon>Streptophyta</taxon>
        <taxon>Embryophyta</taxon>
        <taxon>Tracheophyta</taxon>
        <taxon>Spermatophyta</taxon>
        <taxon>Magnoliopsida</taxon>
        <taxon>eudicotyledons</taxon>
        <taxon>Gunneridae</taxon>
        <taxon>Pentapetalae</taxon>
        <taxon>rosids</taxon>
        <taxon>malvids</taxon>
        <taxon>Malvales</taxon>
        <taxon>Malvaceae</taxon>
        <taxon>Grewioideae</taxon>
        <taxon>Apeibeae</taxon>
        <taxon>Corchorus</taxon>
    </lineage>
</organism>
<accession>A0A1R3KYX1</accession>
<feature type="non-terminal residue" evidence="1">
    <location>
        <position position="24"/>
    </location>
</feature>
<dbReference type="Gramene" id="OMP12260">
    <property type="protein sequence ID" value="OMP12260"/>
    <property type="gene ID" value="CCACVL1_00061"/>
</dbReference>
<keyword evidence="2" id="KW-1185">Reference proteome</keyword>
<gene>
    <name evidence="1" type="ORF">CCACVL1_00061</name>
</gene>
<evidence type="ECO:0000313" key="1">
    <source>
        <dbReference type="EMBL" id="OMP12260.1"/>
    </source>
</evidence>
<name>A0A1R3KYX1_COCAP</name>
<reference evidence="1 2" key="1">
    <citation type="submission" date="2013-09" db="EMBL/GenBank/DDBJ databases">
        <title>Corchorus capsularis genome sequencing.</title>
        <authorList>
            <person name="Alam M."/>
            <person name="Haque M.S."/>
            <person name="Islam M.S."/>
            <person name="Emdad E.M."/>
            <person name="Islam M.M."/>
            <person name="Ahmed B."/>
            <person name="Halim A."/>
            <person name="Hossen Q.M.M."/>
            <person name="Hossain M.Z."/>
            <person name="Ahmed R."/>
            <person name="Khan M.M."/>
            <person name="Islam R."/>
            <person name="Rashid M.M."/>
            <person name="Khan S.A."/>
            <person name="Rahman M.S."/>
            <person name="Alam M."/>
        </authorList>
    </citation>
    <scope>NUCLEOTIDE SEQUENCE [LARGE SCALE GENOMIC DNA]</scope>
    <source>
        <strain evidence="2">cv. CVL-1</strain>
        <tissue evidence="1">Whole seedling</tissue>
    </source>
</reference>
<evidence type="ECO:0000313" key="2">
    <source>
        <dbReference type="Proteomes" id="UP000188268"/>
    </source>
</evidence>
<proteinExistence type="predicted"/>
<dbReference type="Proteomes" id="UP000188268">
    <property type="component" value="Unassembled WGS sequence"/>
</dbReference>
<dbReference type="AlphaFoldDB" id="A0A1R3KYX1"/>
<dbReference type="EMBL" id="AWWV01000221">
    <property type="protein sequence ID" value="OMP12260.1"/>
    <property type="molecule type" value="Genomic_DNA"/>
</dbReference>